<feature type="transmembrane region" description="Helical" evidence="5">
    <location>
        <begin position="57"/>
        <end position="76"/>
    </location>
</feature>
<dbReference type="EMBL" id="FZMO01000003">
    <property type="protein sequence ID" value="SNQ45509.1"/>
    <property type="molecule type" value="Genomic_DNA"/>
</dbReference>
<feature type="transmembrane region" description="Helical" evidence="5">
    <location>
        <begin position="302"/>
        <end position="326"/>
    </location>
</feature>
<dbReference type="PRINTS" id="PR01035">
    <property type="entry name" value="TCRTETA"/>
</dbReference>
<feature type="transmembrane region" description="Helical" evidence="5">
    <location>
        <begin position="116"/>
        <end position="136"/>
    </location>
</feature>
<dbReference type="AlphaFoldDB" id="A0A2I2KIN9"/>
<evidence type="ECO:0000256" key="1">
    <source>
        <dbReference type="ARBA" id="ARBA00004651"/>
    </source>
</evidence>
<name>A0A2I2KIN9_9ACTN</name>
<dbReference type="InterPro" id="IPR053200">
    <property type="entry name" value="YfmO-like"/>
</dbReference>
<dbReference type="RefSeq" id="WP_101829675.1">
    <property type="nucleotide sequence ID" value="NZ_FZMO01000003.1"/>
</dbReference>
<accession>A0A2I2KIN9</accession>
<dbReference type="Proteomes" id="UP000234331">
    <property type="component" value="Unassembled WGS sequence"/>
</dbReference>
<dbReference type="GO" id="GO:0022857">
    <property type="term" value="F:transmembrane transporter activity"/>
    <property type="evidence" value="ECO:0007669"/>
    <property type="project" value="InterPro"/>
</dbReference>
<dbReference type="CDD" id="cd17474">
    <property type="entry name" value="MFS_YfmO_like"/>
    <property type="match status" value="1"/>
</dbReference>
<feature type="transmembrane region" description="Helical" evidence="5">
    <location>
        <begin position="143"/>
        <end position="161"/>
    </location>
</feature>
<keyword evidence="2 5" id="KW-0812">Transmembrane</keyword>
<dbReference type="GO" id="GO:0005886">
    <property type="term" value="C:plasma membrane"/>
    <property type="evidence" value="ECO:0007669"/>
    <property type="project" value="UniProtKB-SubCell"/>
</dbReference>
<evidence type="ECO:0000256" key="2">
    <source>
        <dbReference type="ARBA" id="ARBA00022692"/>
    </source>
</evidence>
<dbReference type="PROSITE" id="PS50850">
    <property type="entry name" value="MFS"/>
    <property type="match status" value="1"/>
</dbReference>
<protein>
    <submittedName>
        <fullName evidence="7">Putative multidrug-efflux transporter protein</fullName>
    </submittedName>
</protein>
<feature type="transmembrane region" description="Helical" evidence="5">
    <location>
        <begin position="88"/>
        <end position="110"/>
    </location>
</feature>
<feature type="domain" description="Major facilitator superfamily (MFS) profile" evidence="6">
    <location>
        <begin position="19"/>
        <end position="390"/>
    </location>
</feature>
<dbReference type="InterPro" id="IPR020846">
    <property type="entry name" value="MFS_dom"/>
</dbReference>
<evidence type="ECO:0000313" key="7">
    <source>
        <dbReference type="EMBL" id="SNQ45509.1"/>
    </source>
</evidence>
<keyword evidence="4 5" id="KW-0472">Membrane</keyword>
<evidence type="ECO:0000256" key="3">
    <source>
        <dbReference type="ARBA" id="ARBA00022989"/>
    </source>
</evidence>
<feature type="transmembrane region" description="Helical" evidence="5">
    <location>
        <begin position="19"/>
        <end position="37"/>
    </location>
</feature>
<dbReference type="SUPFAM" id="SSF52402">
    <property type="entry name" value="Adenine nucleotide alpha hydrolases-like"/>
    <property type="match status" value="1"/>
</dbReference>
<dbReference type="PANTHER" id="PTHR43683">
    <property type="entry name" value="MULTIDRUG EFFLUX PROTEIN YFMO"/>
    <property type="match status" value="1"/>
</dbReference>
<reference evidence="7 8" key="1">
    <citation type="submission" date="2017-06" db="EMBL/GenBank/DDBJ databases">
        <authorList>
            <person name="Kim H.J."/>
            <person name="Triplett B.A."/>
        </authorList>
    </citation>
    <scope>NUCLEOTIDE SEQUENCE [LARGE SCALE GENOMIC DNA]</scope>
    <source>
        <strain evidence="7">FRACA_ARgP5</strain>
    </source>
</reference>
<dbReference type="Pfam" id="PF07690">
    <property type="entry name" value="MFS_1"/>
    <property type="match status" value="2"/>
</dbReference>
<dbReference type="Gene3D" id="1.20.1250.20">
    <property type="entry name" value="MFS general substrate transporter like domains"/>
    <property type="match status" value="1"/>
</dbReference>
<evidence type="ECO:0000256" key="5">
    <source>
        <dbReference type="SAM" id="Phobius"/>
    </source>
</evidence>
<dbReference type="InterPro" id="IPR036259">
    <property type="entry name" value="MFS_trans_sf"/>
</dbReference>
<dbReference type="OrthoDB" id="66811at2"/>
<dbReference type="InterPro" id="IPR011701">
    <property type="entry name" value="MFS"/>
</dbReference>
<feature type="transmembrane region" description="Helical" evidence="5">
    <location>
        <begin position="173"/>
        <end position="194"/>
    </location>
</feature>
<organism evidence="7 8">
    <name type="scientific">Frankia canadensis</name>
    <dbReference type="NCBI Taxonomy" id="1836972"/>
    <lineage>
        <taxon>Bacteria</taxon>
        <taxon>Bacillati</taxon>
        <taxon>Actinomycetota</taxon>
        <taxon>Actinomycetes</taxon>
        <taxon>Frankiales</taxon>
        <taxon>Frankiaceae</taxon>
        <taxon>Frankia</taxon>
    </lineage>
</organism>
<dbReference type="PANTHER" id="PTHR43683:SF1">
    <property type="entry name" value="MULTIDRUG EFFLUX PROTEIN YFMO"/>
    <property type="match status" value="1"/>
</dbReference>
<feature type="transmembrane region" description="Helical" evidence="5">
    <location>
        <begin position="338"/>
        <end position="356"/>
    </location>
</feature>
<evidence type="ECO:0000313" key="8">
    <source>
        <dbReference type="Proteomes" id="UP000234331"/>
    </source>
</evidence>
<sequence>MNAAAAHGSTVSPFRQPRAVFAVAFACVVSFMGIGLVDPVLPAISAKLDATPSQVTLLFTSYLVITALAMLVVGWISSRIGAKRTMIVGLAVIVVFSALAGSAGSIGQIVGFRAGWGVGNALFIATSLAVIVASASGGFAGAIVLYESALGVGIACGPLLGGVLGEVSWRGPFYGVAVLMAIALLATVVLVEPAPLPARRTGISEPLRALRHRGLLTLSLTALCYNWGFFTMLGYAPFPMRLSAIQLGLVFTGWGVLVAIFAVFGAPRLQARLGLARTLYLNLALFAAVLLVIALWTTHRPVLIAAVIVTGVFIGVNNTLTTQAVMSVAPVERPIASSAYGFVRFVGGGLAPYVAGKLVDAFNVHVPFYLGAGVVALGIAILATAHGLLRDTEQAQATGPVADSASPAADVVRQPTGDVVPAGTIVAAVGGGPGVAERVTAAAGRLAGLRGATVDVVHVREVAIGPDTAIDIDTATVNDAAIEIDAAGPGEPGTGTSAVPGGAPVPVGAVTVATDGAQTLVRQQVERLRAMGVRAVGHVLPYAADHGAVGRLLAEHARAGAARTIVVGTPSHGGLAALMDASATRELWRHTDSNIVIVNPAVAEPDAVPAGRAAGAAVDAAPLATSASGPSSVS</sequence>
<feature type="transmembrane region" description="Helical" evidence="5">
    <location>
        <begin position="368"/>
        <end position="389"/>
    </location>
</feature>
<feature type="transmembrane region" description="Helical" evidence="5">
    <location>
        <begin position="215"/>
        <end position="238"/>
    </location>
</feature>
<keyword evidence="3 5" id="KW-1133">Transmembrane helix</keyword>
<dbReference type="Gene3D" id="3.40.50.620">
    <property type="entry name" value="HUPs"/>
    <property type="match status" value="1"/>
</dbReference>
<feature type="transmembrane region" description="Helical" evidence="5">
    <location>
        <begin position="244"/>
        <end position="266"/>
    </location>
</feature>
<dbReference type="InterPro" id="IPR014729">
    <property type="entry name" value="Rossmann-like_a/b/a_fold"/>
</dbReference>
<proteinExistence type="predicted"/>
<keyword evidence="8" id="KW-1185">Reference proteome</keyword>
<feature type="transmembrane region" description="Helical" evidence="5">
    <location>
        <begin position="278"/>
        <end position="296"/>
    </location>
</feature>
<gene>
    <name evidence="7" type="ORF">FRACA_1000009</name>
</gene>
<evidence type="ECO:0000259" key="6">
    <source>
        <dbReference type="PROSITE" id="PS50850"/>
    </source>
</evidence>
<dbReference type="SUPFAM" id="SSF103473">
    <property type="entry name" value="MFS general substrate transporter"/>
    <property type="match status" value="1"/>
</dbReference>
<dbReference type="InterPro" id="IPR001958">
    <property type="entry name" value="Tet-R_TetA/multi-R_MdtG-like"/>
</dbReference>
<evidence type="ECO:0000256" key="4">
    <source>
        <dbReference type="ARBA" id="ARBA00023136"/>
    </source>
</evidence>
<comment type="subcellular location">
    <subcellularLocation>
        <location evidence="1">Cell membrane</location>
        <topology evidence="1">Multi-pass membrane protein</topology>
    </subcellularLocation>
</comment>